<evidence type="ECO:0000256" key="5">
    <source>
        <dbReference type="ARBA" id="ARBA00023136"/>
    </source>
</evidence>
<dbReference type="InterPro" id="IPR020846">
    <property type="entry name" value="MFS_dom"/>
</dbReference>
<evidence type="ECO:0000256" key="6">
    <source>
        <dbReference type="SAM" id="Phobius"/>
    </source>
</evidence>
<comment type="subcellular location">
    <subcellularLocation>
        <location evidence="1">Cell membrane</location>
        <topology evidence="1">Multi-pass membrane protein</topology>
    </subcellularLocation>
</comment>
<feature type="transmembrane region" description="Helical" evidence="6">
    <location>
        <begin position="12"/>
        <end position="35"/>
    </location>
</feature>
<feature type="transmembrane region" description="Helical" evidence="6">
    <location>
        <begin position="85"/>
        <end position="104"/>
    </location>
</feature>
<feature type="transmembrane region" description="Helical" evidence="6">
    <location>
        <begin position="372"/>
        <end position="397"/>
    </location>
</feature>
<keyword evidence="3 6" id="KW-0812">Transmembrane</keyword>
<protein>
    <submittedName>
        <fullName evidence="8">MFS transporter</fullName>
    </submittedName>
</protein>
<name>A0A5N0EG63_9NOCA</name>
<dbReference type="SUPFAM" id="SSF103473">
    <property type="entry name" value="MFS general substrate transporter"/>
    <property type="match status" value="1"/>
</dbReference>
<feature type="transmembrane region" description="Helical" evidence="6">
    <location>
        <begin position="235"/>
        <end position="256"/>
    </location>
</feature>
<gene>
    <name evidence="8" type="ORF">F3087_18040</name>
</gene>
<evidence type="ECO:0000256" key="3">
    <source>
        <dbReference type="ARBA" id="ARBA00022692"/>
    </source>
</evidence>
<dbReference type="PROSITE" id="PS00216">
    <property type="entry name" value="SUGAR_TRANSPORT_1"/>
    <property type="match status" value="1"/>
</dbReference>
<feature type="transmembrane region" description="Helical" evidence="6">
    <location>
        <begin position="418"/>
        <end position="435"/>
    </location>
</feature>
<feature type="transmembrane region" description="Helical" evidence="6">
    <location>
        <begin position="313"/>
        <end position="332"/>
    </location>
</feature>
<keyword evidence="9" id="KW-1185">Reference proteome</keyword>
<accession>A0A5N0EG63</accession>
<evidence type="ECO:0000256" key="4">
    <source>
        <dbReference type="ARBA" id="ARBA00022989"/>
    </source>
</evidence>
<reference evidence="8 9" key="1">
    <citation type="submission" date="2019-09" db="EMBL/GenBank/DDBJ databases">
        <authorList>
            <person name="Wang X."/>
        </authorList>
    </citation>
    <scope>NUCLEOTIDE SEQUENCE [LARGE SCALE GENOMIC DNA]</scope>
    <source>
        <strain evidence="8 9">CICC 11023</strain>
    </source>
</reference>
<dbReference type="AlphaFoldDB" id="A0A5N0EG63"/>
<evidence type="ECO:0000256" key="2">
    <source>
        <dbReference type="ARBA" id="ARBA00007520"/>
    </source>
</evidence>
<feature type="transmembrane region" description="Helical" evidence="6">
    <location>
        <begin position="344"/>
        <end position="366"/>
    </location>
</feature>
<dbReference type="PANTHER" id="PTHR42718">
    <property type="entry name" value="MAJOR FACILITATOR SUPERFAMILY MULTIDRUG TRANSPORTER MFSC"/>
    <property type="match status" value="1"/>
</dbReference>
<dbReference type="Gene3D" id="1.20.1720.10">
    <property type="entry name" value="Multidrug resistance protein D"/>
    <property type="match status" value="1"/>
</dbReference>
<feature type="transmembrane region" description="Helical" evidence="6">
    <location>
        <begin position="143"/>
        <end position="166"/>
    </location>
</feature>
<evidence type="ECO:0000313" key="8">
    <source>
        <dbReference type="EMBL" id="KAA8887569.1"/>
    </source>
</evidence>
<dbReference type="Pfam" id="PF07690">
    <property type="entry name" value="MFS_1"/>
    <property type="match status" value="1"/>
</dbReference>
<sequence>MTDVRQPIGTSSAVVPWTAVSVVMIGMFMAILDSYIVVVAGPAIRADLGASEGQLQWILAGYQLSYAVLMITGGRFADMYGRKRIFLLGAVVFTLSSIVCAAAPDPGMLIAARVVQGLGAALMVPQVFTMIAVLVPEHARHRVFGVLGVVIGLGTIGGQLIGGLLIGADLFGSQWRGVFWVNVPIGVVTILLALRYVPESRAEGARKLDVPGVFALSAALVLLTFPLIQGREAGWPWWIWACFVASAAAFRLFVAIERGVDRAGGDPLVRLALFAQRSFAVGIVLVLCVYAFLSSYYLALSISMQEGLGLSALGSGLVYAPAATTFFVFSMIAGRLMPKYGRRVLEVGAIIVATGYLTTVLVLLFGPELTPALIIPTLMFQSLGGGLLITPLLGTVLSGISPDAVGTASGALSTAQQVGGALGVAVIGAVFFAAFRPDTDGGAAAAAHAFAMASIATCVLAIVVTALIFRLPPGVRAK</sequence>
<dbReference type="InterPro" id="IPR005829">
    <property type="entry name" value="Sugar_transporter_CS"/>
</dbReference>
<dbReference type="EMBL" id="VXLC01000006">
    <property type="protein sequence ID" value="KAA8887569.1"/>
    <property type="molecule type" value="Genomic_DNA"/>
</dbReference>
<evidence type="ECO:0000259" key="7">
    <source>
        <dbReference type="PROSITE" id="PS50850"/>
    </source>
</evidence>
<proteinExistence type="inferred from homology"/>
<dbReference type="OrthoDB" id="4365673at2"/>
<dbReference type="PRINTS" id="PR01035">
    <property type="entry name" value="TCRTETA"/>
</dbReference>
<dbReference type="PROSITE" id="PS50850">
    <property type="entry name" value="MFS"/>
    <property type="match status" value="1"/>
</dbReference>
<feature type="transmembrane region" description="Helical" evidence="6">
    <location>
        <begin position="268"/>
        <end position="293"/>
    </location>
</feature>
<dbReference type="Proteomes" id="UP000323876">
    <property type="component" value="Unassembled WGS sequence"/>
</dbReference>
<dbReference type="GO" id="GO:0022857">
    <property type="term" value="F:transmembrane transporter activity"/>
    <property type="evidence" value="ECO:0007669"/>
    <property type="project" value="InterPro"/>
</dbReference>
<dbReference type="PANTHER" id="PTHR42718:SF39">
    <property type="entry name" value="ACTINORHODIN TRANSPORTER-RELATED"/>
    <property type="match status" value="1"/>
</dbReference>
<feature type="transmembrane region" description="Helical" evidence="6">
    <location>
        <begin position="110"/>
        <end position="136"/>
    </location>
</feature>
<feature type="transmembrane region" description="Helical" evidence="6">
    <location>
        <begin position="447"/>
        <end position="469"/>
    </location>
</feature>
<feature type="transmembrane region" description="Helical" evidence="6">
    <location>
        <begin position="55"/>
        <end position="73"/>
    </location>
</feature>
<comment type="caution">
    <text evidence="8">The sequence shown here is derived from an EMBL/GenBank/DDBJ whole genome shotgun (WGS) entry which is preliminary data.</text>
</comment>
<dbReference type="InterPro" id="IPR001958">
    <property type="entry name" value="Tet-R_TetA/multi-R_MdtG-like"/>
</dbReference>
<comment type="similarity">
    <text evidence="2">Belongs to the major facilitator superfamily. TCR/Tet family.</text>
</comment>
<dbReference type="InterPro" id="IPR011701">
    <property type="entry name" value="MFS"/>
</dbReference>
<dbReference type="RefSeq" id="WP_150403139.1">
    <property type="nucleotide sequence ID" value="NZ_VXLC01000006.1"/>
</dbReference>
<keyword evidence="4 6" id="KW-1133">Transmembrane helix</keyword>
<dbReference type="InterPro" id="IPR036259">
    <property type="entry name" value="MFS_trans_sf"/>
</dbReference>
<feature type="domain" description="Major facilitator superfamily (MFS) profile" evidence="7">
    <location>
        <begin position="19"/>
        <end position="476"/>
    </location>
</feature>
<evidence type="ECO:0000313" key="9">
    <source>
        <dbReference type="Proteomes" id="UP000323876"/>
    </source>
</evidence>
<feature type="transmembrane region" description="Helical" evidence="6">
    <location>
        <begin position="210"/>
        <end position="229"/>
    </location>
</feature>
<dbReference type="CDD" id="cd17321">
    <property type="entry name" value="MFS_MMR_MDR_like"/>
    <property type="match status" value="1"/>
</dbReference>
<feature type="transmembrane region" description="Helical" evidence="6">
    <location>
        <begin position="178"/>
        <end position="198"/>
    </location>
</feature>
<evidence type="ECO:0000256" key="1">
    <source>
        <dbReference type="ARBA" id="ARBA00004651"/>
    </source>
</evidence>
<dbReference type="Gene3D" id="1.20.1250.20">
    <property type="entry name" value="MFS general substrate transporter like domains"/>
    <property type="match status" value="1"/>
</dbReference>
<organism evidence="8 9">
    <name type="scientific">Nocardia colli</name>
    <dbReference type="NCBI Taxonomy" id="2545717"/>
    <lineage>
        <taxon>Bacteria</taxon>
        <taxon>Bacillati</taxon>
        <taxon>Actinomycetota</taxon>
        <taxon>Actinomycetes</taxon>
        <taxon>Mycobacteriales</taxon>
        <taxon>Nocardiaceae</taxon>
        <taxon>Nocardia</taxon>
    </lineage>
</organism>
<keyword evidence="5 6" id="KW-0472">Membrane</keyword>
<dbReference type="GO" id="GO:0005886">
    <property type="term" value="C:plasma membrane"/>
    <property type="evidence" value="ECO:0007669"/>
    <property type="project" value="UniProtKB-SubCell"/>
</dbReference>